<evidence type="ECO:0000256" key="3">
    <source>
        <dbReference type="ARBA" id="ARBA00022737"/>
    </source>
</evidence>
<dbReference type="InterPro" id="IPR027417">
    <property type="entry name" value="P-loop_NTPase"/>
</dbReference>
<dbReference type="GO" id="GO:0009626">
    <property type="term" value="P:plant-type hypersensitive response"/>
    <property type="evidence" value="ECO:0007669"/>
    <property type="project" value="UniProtKB-ARBA"/>
</dbReference>
<keyword evidence="5" id="KW-0611">Plant defense</keyword>
<evidence type="ECO:0000313" key="12">
    <source>
        <dbReference type="Proteomes" id="UP000000768"/>
    </source>
</evidence>
<evidence type="ECO:0000313" key="11">
    <source>
        <dbReference type="EMBL" id="OQU84069.1"/>
    </source>
</evidence>
<evidence type="ECO:0000256" key="2">
    <source>
        <dbReference type="ARBA" id="ARBA00022614"/>
    </source>
</evidence>
<dbReference type="GO" id="GO:0042742">
    <property type="term" value="P:defense response to bacterium"/>
    <property type="evidence" value="ECO:0007669"/>
    <property type="project" value="UniProtKB-ARBA"/>
</dbReference>
<evidence type="ECO:0000259" key="10">
    <source>
        <dbReference type="Pfam" id="PF23598"/>
    </source>
</evidence>
<feature type="domain" description="Disease resistance N-terminal" evidence="8">
    <location>
        <begin position="7"/>
        <end position="97"/>
    </location>
</feature>
<dbReference type="PRINTS" id="PR00364">
    <property type="entry name" value="DISEASERSIST"/>
</dbReference>
<dbReference type="AlphaFoldDB" id="A0A1Z5RKF3"/>
<dbReference type="Pfam" id="PF00931">
    <property type="entry name" value="NB-ARC"/>
    <property type="match status" value="1"/>
</dbReference>
<feature type="domain" description="NB-ARC" evidence="7">
    <location>
        <begin position="172"/>
        <end position="335"/>
    </location>
</feature>
<dbReference type="OrthoDB" id="682957at2759"/>
<keyword evidence="4" id="KW-0547">Nucleotide-binding</keyword>
<dbReference type="InParanoid" id="A0A1Z5RKF3"/>
<dbReference type="InterPro" id="IPR038005">
    <property type="entry name" value="RX-like_CC"/>
</dbReference>
<dbReference type="SUPFAM" id="SSF52058">
    <property type="entry name" value="L domain-like"/>
    <property type="match status" value="1"/>
</dbReference>
<dbReference type="Gene3D" id="1.10.8.430">
    <property type="entry name" value="Helical domain of apoptotic protease-activating factors"/>
    <property type="match status" value="1"/>
</dbReference>
<evidence type="ECO:0000259" key="9">
    <source>
        <dbReference type="Pfam" id="PF23559"/>
    </source>
</evidence>
<dbReference type="InterPro" id="IPR032675">
    <property type="entry name" value="LRR_dom_sf"/>
</dbReference>
<dbReference type="Pfam" id="PF18052">
    <property type="entry name" value="Rx_N"/>
    <property type="match status" value="1"/>
</dbReference>
<dbReference type="PANTHER" id="PTHR23155:SF1116">
    <property type="entry name" value="OS12G0273300 PROTEIN"/>
    <property type="match status" value="1"/>
</dbReference>
<dbReference type="Gene3D" id="1.20.5.4130">
    <property type="match status" value="1"/>
</dbReference>
<dbReference type="GO" id="GO:0002758">
    <property type="term" value="P:innate immune response-activating signaling pathway"/>
    <property type="evidence" value="ECO:0007669"/>
    <property type="project" value="UniProtKB-ARBA"/>
</dbReference>
<dbReference type="Gene3D" id="1.10.10.10">
    <property type="entry name" value="Winged helix-like DNA-binding domain superfamily/Winged helix DNA-binding domain"/>
    <property type="match status" value="1"/>
</dbReference>
<dbReference type="FunFam" id="1.10.10.10:FF:000322">
    <property type="entry name" value="Probable disease resistance protein At1g63360"/>
    <property type="match status" value="1"/>
</dbReference>
<evidence type="ECO:0000256" key="6">
    <source>
        <dbReference type="ARBA" id="ARBA00023054"/>
    </source>
</evidence>
<dbReference type="FunFam" id="3.40.50.300:FF:001091">
    <property type="entry name" value="Probable disease resistance protein At1g61300"/>
    <property type="match status" value="1"/>
</dbReference>
<reference evidence="12" key="2">
    <citation type="journal article" date="2018" name="Plant J.">
        <title>The Sorghum bicolor reference genome: improved assembly, gene annotations, a transcriptome atlas, and signatures of genome organization.</title>
        <authorList>
            <person name="McCormick R.F."/>
            <person name="Truong S.K."/>
            <person name="Sreedasyam A."/>
            <person name="Jenkins J."/>
            <person name="Shu S."/>
            <person name="Sims D."/>
            <person name="Kennedy M."/>
            <person name="Amirebrahimi M."/>
            <person name="Weers B.D."/>
            <person name="McKinley B."/>
            <person name="Mattison A."/>
            <person name="Morishige D.T."/>
            <person name="Grimwood J."/>
            <person name="Schmutz J."/>
            <person name="Mullet J.E."/>
        </authorList>
    </citation>
    <scope>NUCLEOTIDE SEQUENCE [LARGE SCALE GENOMIC DNA]</scope>
    <source>
        <strain evidence="12">cv. BTx623</strain>
    </source>
</reference>
<dbReference type="InterPro" id="IPR058922">
    <property type="entry name" value="WHD_DRP"/>
</dbReference>
<evidence type="ECO:0000256" key="5">
    <source>
        <dbReference type="ARBA" id="ARBA00022821"/>
    </source>
</evidence>
<dbReference type="InterPro" id="IPR042197">
    <property type="entry name" value="Apaf_helical"/>
</dbReference>
<organism evidence="11 12">
    <name type="scientific">Sorghum bicolor</name>
    <name type="common">Sorghum</name>
    <name type="synonym">Sorghum vulgare</name>
    <dbReference type="NCBI Taxonomy" id="4558"/>
    <lineage>
        <taxon>Eukaryota</taxon>
        <taxon>Viridiplantae</taxon>
        <taxon>Streptophyta</taxon>
        <taxon>Embryophyta</taxon>
        <taxon>Tracheophyta</taxon>
        <taxon>Spermatophyta</taxon>
        <taxon>Magnoliopsida</taxon>
        <taxon>Liliopsida</taxon>
        <taxon>Poales</taxon>
        <taxon>Poaceae</taxon>
        <taxon>PACMAD clade</taxon>
        <taxon>Panicoideae</taxon>
        <taxon>Andropogonodae</taxon>
        <taxon>Andropogoneae</taxon>
        <taxon>Sorghinae</taxon>
        <taxon>Sorghum</taxon>
    </lineage>
</organism>
<reference evidence="11 12" key="1">
    <citation type="journal article" date="2009" name="Nature">
        <title>The Sorghum bicolor genome and the diversification of grasses.</title>
        <authorList>
            <person name="Paterson A.H."/>
            <person name="Bowers J.E."/>
            <person name="Bruggmann R."/>
            <person name="Dubchak I."/>
            <person name="Grimwood J."/>
            <person name="Gundlach H."/>
            <person name="Haberer G."/>
            <person name="Hellsten U."/>
            <person name="Mitros T."/>
            <person name="Poliakov A."/>
            <person name="Schmutz J."/>
            <person name="Spannagl M."/>
            <person name="Tang H."/>
            <person name="Wang X."/>
            <person name="Wicker T."/>
            <person name="Bharti A.K."/>
            <person name="Chapman J."/>
            <person name="Feltus F.A."/>
            <person name="Gowik U."/>
            <person name="Grigoriev I.V."/>
            <person name="Lyons E."/>
            <person name="Maher C.A."/>
            <person name="Martis M."/>
            <person name="Narechania A."/>
            <person name="Otillar R.P."/>
            <person name="Penning B.W."/>
            <person name="Salamov A.A."/>
            <person name="Wang Y."/>
            <person name="Zhang L."/>
            <person name="Carpita N.C."/>
            <person name="Freeling M."/>
            <person name="Gingle A.R."/>
            <person name="Hash C.T."/>
            <person name="Keller B."/>
            <person name="Klein P."/>
            <person name="Kresovich S."/>
            <person name="McCann M.C."/>
            <person name="Ming R."/>
            <person name="Peterson D.G."/>
            <person name="Mehboob-ur-Rahman"/>
            <person name="Ware D."/>
            <person name="Westhoff P."/>
            <person name="Mayer K.F."/>
            <person name="Messing J."/>
            <person name="Rokhsar D.S."/>
        </authorList>
    </citation>
    <scope>NUCLEOTIDE SEQUENCE [LARGE SCALE GENOMIC DNA]</scope>
    <source>
        <strain evidence="12">cv. BTx623</strain>
    </source>
</reference>
<dbReference type="InterPro" id="IPR041118">
    <property type="entry name" value="Rx_N"/>
</dbReference>
<evidence type="ECO:0000259" key="7">
    <source>
        <dbReference type="Pfam" id="PF00931"/>
    </source>
</evidence>
<protein>
    <submittedName>
        <fullName evidence="11">Uncharacterized protein</fullName>
    </submittedName>
</protein>
<proteinExistence type="inferred from homology"/>
<dbReference type="Gene3D" id="3.40.50.300">
    <property type="entry name" value="P-loop containing nucleotide triphosphate hydrolases"/>
    <property type="match status" value="1"/>
</dbReference>
<dbReference type="Pfam" id="PF23559">
    <property type="entry name" value="WHD_DRP"/>
    <property type="match status" value="1"/>
</dbReference>
<feature type="domain" description="Disease resistance R13L4/SHOC-2-like LRR" evidence="10">
    <location>
        <begin position="548"/>
        <end position="913"/>
    </location>
</feature>
<dbReference type="InterPro" id="IPR044974">
    <property type="entry name" value="Disease_R_plants"/>
</dbReference>
<name>A0A1Z5RKF3_SORBI</name>
<dbReference type="Gramene" id="OQU84069">
    <property type="protein sequence ID" value="OQU84069"/>
    <property type="gene ID" value="SORBI_3005G224200"/>
</dbReference>
<dbReference type="Gene3D" id="3.80.10.10">
    <property type="entry name" value="Ribonuclease Inhibitor"/>
    <property type="match status" value="1"/>
</dbReference>
<dbReference type="InterPro" id="IPR055414">
    <property type="entry name" value="LRR_R13L4/SHOC2-like"/>
</dbReference>
<keyword evidence="2" id="KW-0433">Leucine-rich repeat</keyword>
<dbReference type="Proteomes" id="UP000000768">
    <property type="component" value="Chromosome 5"/>
</dbReference>
<dbReference type="GO" id="GO:0043531">
    <property type="term" value="F:ADP binding"/>
    <property type="evidence" value="ECO:0007669"/>
    <property type="project" value="InterPro"/>
</dbReference>
<sequence>MEFATGALGTLLPKLGQLLQDEYNLQKGVKKDIQFVRKELESMHAALRDVGEVPQEQLKEVIRIWARDVRELSYDMEDIVDTFLVRVQGSEPPSKRSVKRFVKKMTSIVSNAKTRHDIGQEIKDIKERVKDVAERRDRYKVDAITPTKTSVDPRITALYTKAASLVGIDKPREELISMLTKEDGGESSVEERIVSIVGFGGLGKTTLAKAVYDKIKQQYNCTAFVSVSRDPDIIKILKDLLYELDRNEYMGIHNTALGQHHLTDLVQEFLKNKRYLIVIDDIWDTKPWEMIRCALPENGKKSGVLTTTRITDVAEHVGGCYRMKLLTQESSKILFYGRIFGSIDKCPPQFSDVSENLLKKCGGVPLAIVTTSSLLANKSRNVNEWQDVCDSIGSGLRNNPGMDSMRKILLLSYYDLTPQLKTCLLYLSIFPEDYQINKLRLIERWIAEGFVQQGDGRQSLHEIGQSYFNELLNRSLIQPADMDEDEMNLFSCRVHDMVLDLICSLSRDESFATTLNGDCKEITSSLESKARRLCIYNTTWPSINMSTLRSLTISSYALINTMPPLSCFYLLRVLDLEGCDLSDHSSIDFVGKLLHLRYLSLSSTGYAGDIPREIGKLLFLQSFWFDGTDIKVLPLSIFGLRQLMSLCVGDSTRLPTTSGLRNLSSLELLQINVDSTYIAEQLGYLTQLRALMVMLIIKDKEGRWDESMCRVLVRSLGKLHKIQSLGVVIPDDVDVDLDGSVDSLRSLSNLGIYGTSRLPTWIDPTSFLLLSLLDIKVGQIRCEDIQVFGMLQALLVLEVKVDGAKQMFERFMVTVDAFPCVTRCKFSGFSTVPSMFPPGAMPRLQRFKFYIRPEDFGGHSEITVDDLALSHLPSLQNVRVRLDGEETLSEELALKVKETLRNEARAHPNHPNIDIRIDEEWIQLCM</sequence>
<dbReference type="InterPro" id="IPR036388">
    <property type="entry name" value="WH-like_DNA-bd_sf"/>
</dbReference>
<gene>
    <name evidence="11" type="ORF">SORBI_3005G224200</name>
</gene>
<dbReference type="EMBL" id="CM000764">
    <property type="protein sequence ID" value="OQU84069.1"/>
    <property type="molecule type" value="Genomic_DNA"/>
</dbReference>
<evidence type="ECO:0000259" key="8">
    <source>
        <dbReference type="Pfam" id="PF18052"/>
    </source>
</evidence>
<dbReference type="OMA" id="SHEESCP"/>
<dbReference type="SUPFAM" id="SSF52540">
    <property type="entry name" value="P-loop containing nucleoside triphosphate hydrolases"/>
    <property type="match status" value="1"/>
</dbReference>
<dbReference type="PANTHER" id="PTHR23155">
    <property type="entry name" value="DISEASE RESISTANCE PROTEIN RP"/>
    <property type="match status" value="1"/>
</dbReference>
<feature type="domain" description="Disease resistance protein winged helix" evidence="9">
    <location>
        <begin position="429"/>
        <end position="502"/>
    </location>
</feature>
<keyword evidence="3" id="KW-0677">Repeat</keyword>
<dbReference type="CDD" id="cd14798">
    <property type="entry name" value="RX-CC_like"/>
    <property type="match status" value="1"/>
</dbReference>
<evidence type="ECO:0000256" key="1">
    <source>
        <dbReference type="ARBA" id="ARBA00008894"/>
    </source>
</evidence>
<accession>A0A1Z5RKF3</accession>
<dbReference type="STRING" id="4558.A0A1Z5RKF3"/>
<dbReference type="InterPro" id="IPR002182">
    <property type="entry name" value="NB-ARC"/>
</dbReference>
<evidence type="ECO:0000256" key="4">
    <source>
        <dbReference type="ARBA" id="ARBA00022741"/>
    </source>
</evidence>
<keyword evidence="12" id="KW-1185">Reference proteome</keyword>
<keyword evidence="6" id="KW-0175">Coiled coil</keyword>
<comment type="similarity">
    <text evidence="1">Belongs to the disease resistance NB-LRR family.</text>
</comment>
<dbReference type="Pfam" id="PF23598">
    <property type="entry name" value="LRR_14"/>
    <property type="match status" value="1"/>
</dbReference>